<protein>
    <submittedName>
        <fullName evidence="1">Uncharacterized protein</fullName>
    </submittedName>
</protein>
<comment type="caution">
    <text evidence="1">The sequence shown here is derived from an EMBL/GenBank/DDBJ whole genome shotgun (WGS) entry which is preliminary data.</text>
</comment>
<dbReference type="SUPFAM" id="SSF53474">
    <property type="entry name" value="alpha/beta-Hydrolases"/>
    <property type="match status" value="1"/>
</dbReference>
<evidence type="ECO:0000313" key="1">
    <source>
        <dbReference type="EMBL" id="MFC0562470.1"/>
    </source>
</evidence>
<dbReference type="Proteomes" id="UP001589833">
    <property type="component" value="Unassembled WGS sequence"/>
</dbReference>
<proteinExistence type="predicted"/>
<reference evidence="1 2" key="1">
    <citation type="submission" date="2024-09" db="EMBL/GenBank/DDBJ databases">
        <authorList>
            <person name="Sun Q."/>
            <person name="Mori K."/>
        </authorList>
    </citation>
    <scope>NUCLEOTIDE SEQUENCE [LARGE SCALE GENOMIC DNA]</scope>
    <source>
        <strain evidence="1 2">NCAIM B.02301</strain>
    </source>
</reference>
<keyword evidence="2" id="KW-1185">Reference proteome</keyword>
<gene>
    <name evidence="1" type="ORF">ACFFH4_26950</name>
</gene>
<accession>A0ABV6NNY4</accession>
<dbReference type="RefSeq" id="WP_273844666.1">
    <property type="nucleotide sequence ID" value="NZ_JAQQWT010000010.1"/>
</dbReference>
<sequence length="95" mass="10620">MVNELGKKNKLIKDQLKINGEKVHLSNIQANVLVLATSEDQVVPETLIKPIMPALSIDDKTYERIKGGHVSVAMTGKVPSVLTEWLNERSDYYSQ</sequence>
<name>A0ABV6NNY4_9BACI</name>
<organism evidence="1 2">
    <name type="scientific">Halalkalibacter alkalisediminis</name>
    <dbReference type="NCBI Taxonomy" id="935616"/>
    <lineage>
        <taxon>Bacteria</taxon>
        <taxon>Bacillati</taxon>
        <taxon>Bacillota</taxon>
        <taxon>Bacilli</taxon>
        <taxon>Bacillales</taxon>
        <taxon>Bacillaceae</taxon>
        <taxon>Halalkalibacter</taxon>
    </lineage>
</organism>
<dbReference type="InterPro" id="IPR029058">
    <property type="entry name" value="AB_hydrolase_fold"/>
</dbReference>
<evidence type="ECO:0000313" key="2">
    <source>
        <dbReference type="Proteomes" id="UP001589833"/>
    </source>
</evidence>
<dbReference type="EMBL" id="JBHLTR010000131">
    <property type="protein sequence ID" value="MFC0562470.1"/>
    <property type="molecule type" value="Genomic_DNA"/>
</dbReference>